<protein>
    <submittedName>
        <fullName evidence="1">Uncharacterized protein</fullName>
    </submittedName>
</protein>
<dbReference type="AlphaFoldDB" id="A0A1Y3PAC4"/>
<sequence length="95" mass="10510">MPKEFDVYEYCKALSDSERISDQIIGWTGRWSMMGSFMICTQCLATQQVGESGEQFVHAKGCPAENGGKYPWHELKSVLGMVPTPGFEEVGVTKG</sequence>
<dbReference type="Proteomes" id="UP000195440">
    <property type="component" value="Unassembled WGS sequence"/>
</dbReference>
<comment type="caution">
    <text evidence="1">The sequence shown here is derived from an EMBL/GenBank/DDBJ whole genome shotgun (WGS) entry which is preliminary data.</text>
</comment>
<evidence type="ECO:0000313" key="1">
    <source>
        <dbReference type="EMBL" id="OUM75511.1"/>
    </source>
</evidence>
<accession>A0A1Y3PAC4</accession>
<name>A0A1Y3PAC4_9PSED</name>
<keyword evidence="2" id="KW-1185">Reference proteome</keyword>
<organism evidence="1 2">
    <name type="scientific">Pseudomonas caspiana</name>
    <dbReference type="NCBI Taxonomy" id="1451454"/>
    <lineage>
        <taxon>Bacteria</taxon>
        <taxon>Pseudomonadati</taxon>
        <taxon>Pseudomonadota</taxon>
        <taxon>Gammaproteobacteria</taxon>
        <taxon>Pseudomonadales</taxon>
        <taxon>Pseudomonadaceae</taxon>
        <taxon>Pseudomonas</taxon>
    </lineage>
</organism>
<gene>
    <name evidence="1" type="ORF">AUC60_04740</name>
</gene>
<reference evidence="1 2" key="1">
    <citation type="journal article" date="2017" name="Syst. Appl. Microbiol.">
        <title>Pseudomonas caspiana sp. nov., a citrus pathogen in the Pseudomonas syringae phylogenetic group.</title>
        <authorList>
            <person name="Busquets A."/>
            <person name="Gomila M."/>
            <person name="Beiki F."/>
            <person name="Mulet M."/>
            <person name="Rahimian H."/>
            <person name="Garcia-Valdes E."/>
            <person name="Lalucat J."/>
        </authorList>
    </citation>
    <scope>NUCLEOTIDE SEQUENCE [LARGE SCALE GENOMIC DNA]</scope>
    <source>
        <strain evidence="1 2">FBF102</strain>
    </source>
</reference>
<dbReference type="EMBL" id="LOHF01000002">
    <property type="protein sequence ID" value="OUM75511.1"/>
    <property type="molecule type" value="Genomic_DNA"/>
</dbReference>
<evidence type="ECO:0000313" key="2">
    <source>
        <dbReference type="Proteomes" id="UP000195440"/>
    </source>
</evidence>
<proteinExistence type="predicted"/>